<accession>A0A329MCY4</accession>
<organism evidence="2 3">
    <name type="scientific">Paenibacillus contaminans</name>
    <dbReference type="NCBI Taxonomy" id="450362"/>
    <lineage>
        <taxon>Bacteria</taxon>
        <taxon>Bacillati</taxon>
        <taxon>Bacillota</taxon>
        <taxon>Bacilli</taxon>
        <taxon>Bacillales</taxon>
        <taxon>Paenibacillaceae</taxon>
        <taxon>Paenibacillus</taxon>
    </lineage>
</organism>
<reference evidence="2 3" key="1">
    <citation type="journal article" date="2009" name="Int. J. Syst. Evol. Microbiol.">
        <title>Paenibacillus contaminans sp. nov., isolated from a contaminated laboratory plate.</title>
        <authorList>
            <person name="Chou J.H."/>
            <person name="Lee J.H."/>
            <person name="Lin M.C."/>
            <person name="Chang P.S."/>
            <person name="Arun A.B."/>
            <person name="Young C.C."/>
            <person name="Chen W.M."/>
        </authorList>
    </citation>
    <scope>NUCLEOTIDE SEQUENCE [LARGE SCALE GENOMIC DNA]</scope>
    <source>
        <strain evidence="2 3">CKOBP-6</strain>
    </source>
</reference>
<sequence length="60" mass="6817">MRDDGRPMALRGEQELGMRDGGRPMALRGEHELGMRDGGRPMSRHGGRSRNEGRRTARRE</sequence>
<name>A0A329MCY4_9BACL</name>
<dbReference type="Proteomes" id="UP000250369">
    <property type="component" value="Unassembled WGS sequence"/>
</dbReference>
<feature type="region of interest" description="Disordered" evidence="1">
    <location>
        <begin position="1"/>
        <end position="60"/>
    </location>
</feature>
<comment type="caution">
    <text evidence="2">The sequence shown here is derived from an EMBL/GenBank/DDBJ whole genome shotgun (WGS) entry which is preliminary data.</text>
</comment>
<feature type="compositionally biased region" description="Basic and acidic residues" evidence="1">
    <location>
        <begin position="1"/>
        <end position="39"/>
    </location>
</feature>
<gene>
    <name evidence="2" type="ORF">DQG23_26185</name>
</gene>
<dbReference type="EMBL" id="QMFB01000017">
    <property type="protein sequence ID" value="RAV17899.1"/>
    <property type="molecule type" value="Genomic_DNA"/>
</dbReference>
<evidence type="ECO:0000313" key="2">
    <source>
        <dbReference type="EMBL" id="RAV17899.1"/>
    </source>
</evidence>
<keyword evidence="3" id="KW-1185">Reference proteome</keyword>
<evidence type="ECO:0000256" key="1">
    <source>
        <dbReference type="SAM" id="MobiDB-lite"/>
    </source>
</evidence>
<feature type="compositionally biased region" description="Basic and acidic residues" evidence="1">
    <location>
        <begin position="49"/>
        <end position="60"/>
    </location>
</feature>
<evidence type="ECO:0000313" key="3">
    <source>
        <dbReference type="Proteomes" id="UP000250369"/>
    </source>
</evidence>
<dbReference type="AlphaFoldDB" id="A0A329MCY4"/>
<protein>
    <submittedName>
        <fullName evidence="2">Uncharacterized protein</fullName>
    </submittedName>
</protein>
<proteinExistence type="predicted"/>